<accession>A0A1E7KFW8</accession>
<feature type="region of interest" description="Disordered" evidence="1">
    <location>
        <begin position="1"/>
        <end position="41"/>
    </location>
</feature>
<gene>
    <name evidence="2" type="ORF">AN216_15530</name>
</gene>
<dbReference type="AlphaFoldDB" id="A0A1E7KFW8"/>
<protein>
    <submittedName>
        <fullName evidence="2">Uncharacterized protein</fullName>
    </submittedName>
</protein>
<dbReference type="Proteomes" id="UP000176101">
    <property type="component" value="Unassembled WGS sequence"/>
</dbReference>
<comment type="caution">
    <text evidence="2">The sequence shown here is derived from an EMBL/GenBank/DDBJ whole genome shotgun (WGS) entry which is preliminary data.</text>
</comment>
<proteinExistence type="predicted"/>
<reference evidence="2 3" key="1">
    <citation type="journal article" date="2016" name="Front. Microbiol.">
        <title>Comparative Genomics Analysis of Streptomyces Species Reveals Their Adaptation to the Marine Environment and Their Diversity at the Genomic Level.</title>
        <authorList>
            <person name="Tian X."/>
            <person name="Zhang Z."/>
            <person name="Yang T."/>
            <person name="Chen M."/>
            <person name="Li J."/>
            <person name="Chen F."/>
            <person name="Yang J."/>
            <person name="Li W."/>
            <person name="Zhang B."/>
            <person name="Zhang Z."/>
            <person name="Wu J."/>
            <person name="Zhang C."/>
            <person name="Long L."/>
            <person name="Xiao J."/>
        </authorList>
    </citation>
    <scope>NUCLEOTIDE SEQUENCE [LARGE SCALE GENOMIC DNA]</scope>
    <source>
        <strain evidence="2 3">SCSIO 02100</strain>
    </source>
</reference>
<evidence type="ECO:0000256" key="1">
    <source>
        <dbReference type="SAM" id="MobiDB-lite"/>
    </source>
</evidence>
<evidence type="ECO:0000313" key="3">
    <source>
        <dbReference type="Proteomes" id="UP000176101"/>
    </source>
</evidence>
<name>A0A1E7KFW8_9ACTN</name>
<organism evidence="2 3">
    <name type="scientific">Streptomyces oceani</name>
    <dbReference type="NCBI Taxonomy" id="1075402"/>
    <lineage>
        <taxon>Bacteria</taxon>
        <taxon>Bacillati</taxon>
        <taxon>Actinomycetota</taxon>
        <taxon>Actinomycetes</taxon>
        <taxon>Kitasatosporales</taxon>
        <taxon>Streptomycetaceae</taxon>
        <taxon>Streptomyces</taxon>
    </lineage>
</organism>
<dbReference type="EMBL" id="LJGU01000127">
    <property type="protein sequence ID" value="OEV02827.1"/>
    <property type="molecule type" value="Genomic_DNA"/>
</dbReference>
<keyword evidence="3" id="KW-1185">Reference proteome</keyword>
<sequence length="100" mass="10537">MGPLPGPADVNWSSSRRPHANGALTTSKALPHGSTLGSVGRSAHRAWTLRGNRLAEASQSAPAGVTESEWEKRAGSVCLLMSTDSPTRRILCGESPETRT</sequence>
<evidence type="ECO:0000313" key="2">
    <source>
        <dbReference type="EMBL" id="OEV02827.1"/>
    </source>
</evidence>